<dbReference type="AlphaFoldDB" id="A0A1H8KEZ7"/>
<dbReference type="Proteomes" id="UP000198809">
    <property type="component" value="Unassembled WGS sequence"/>
</dbReference>
<proteinExistence type="predicted"/>
<name>A0A1H8KEZ7_9BACL</name>
<dbReference type="STRING" id="1333845.SAMN04487895_103417"/>
<gene>
    <name evidence="1" type="ORF">SAMN04487895_103417</name>
</gene>
<sequence length="59" mass="6907">MLGDLYVAECLIKYQEKELQRKALHAWKLPQQKTFSLSKWFSLRSSFVPSSHLCCEPCC</sequence>
<evidence type="ECO:0000313" key="1">
    <source>
        <dbReference type="EMBL" id="SEN91464.1"/>
    </source>
</evidence>
<organism evidence="1 2">
    <name type="scientific">Paenibacillus sophorae</name>
    <dbReference type="NCBI Taxonomy" id="1333845"/>
    <lineage>
        <taxon>Bacteria</taxon>
        <taxon>Bacillati</taxon>
        <taxon>Bacillota</taxon>
        <taxon>Bacilli</taxon>
        <taxon>Bacillales</taxon>
        <taxon>Paenibacillaceae</taxon>
        <taxon>Paenibacillus</taxon>
    </lineage>
</organism>
<dbReference type="EMBL" id="FODH01000003">
    <property type="protein sequence ID" value="SEN91464.1"/>
    <property type="molecule type" value="Genomic_DNA"/>
</dbReference>
<reference evidence="1 2" key="1">
    <citation type="submission" date="2016-10" db="EMBL/GenBank/DDBJ databases">
        <authorList>
            <person name="de Groot N.N."/>
        </authorList>
    </citation>
    <scope>NUCLEOTIDE SEQUENCE [LARGE SCALE GENOMIC DNA]</scope>
    <source>
        <strain evidence="1 2">CGMCC 1.10238</strain>
    </source>
</reference>
<protein>
    <submittedName>
        <fullName evidence="1">Uncharacterized protein</fullName>
    </submittedName>
</protein>
<accession>A0A1H8KEZ7</accession>
<evidence type="ECO:0000313" key="2">
    <source>
        <dbReference type="Proteomes" id="UP000198809"/>
    </source>
</evidence>